<dbReference type="Pfam" id="PF03155">
    <property type="entry name" value="Alg6_Alg8"/>
    <property type="match status" value="1"/>
</dbReference>
<comment type="subcellular location">
    <subcellularLocation>
        <location evidence="1">Endoplasmic reticulum membrane</location>
        <topology evidence="1">Multi-pass membrane protein</topology>
    </subcellularLocation>
</comment>
<comment type="pathway">
    <text evidence="2">Protein modification; protein glycosylation.</text>
</comment>
<sequence length="492" mass="55840">MLDTWLTRLMNVFFTRDVSPENHVVVDLQRRGTWIGLALILQSLNEIDHDWYIPYLGPFGSLIPFVLILGSFYAMWMALRPAPQSRPTSVRQLHPARWQKIVVLLTLLLTLGGAILLGRGIVMCFLPAQYSNDGTSLDTNAAMLLLEGHNPYTDSNMLDIYRNQHFTLEPNWTTPLRQGQFANRYDYPSIAEFRSVLDTALKAGETNEFESKVSYPSLSFLTLVPFALFKNYNVLPFYLVSYLVIIAIAWKLARPELRPWVLLLSFANVPMWGSTIGGNLDVFCTLLLVVAWLLRDKRWWSPIVFGLALASKQTAWFLAPFYFVMLWRHYGLKAAIIRCSLSASILLVTNLPFILWAPHAWISGVLAPMADPMFPMGVGLINLSVTHLIPFLPTSAYSTLEAVAIMAMLYVYWRICRWKPEAVFLLAVIPLFFAWRSLPSYFYCAAFPIFMMISSKRTPLLPQAAMESEVAHNLPAQSKVRIAPSFNARASI</sequence>
<feature type="transmembrane region" description="Helical" evidence="9">
    <location>
        <begin position="395"/>
        <end position="413"/>
    </location>
</feature>
<evidence type="ECO:0000256" key="2">
    <source>
        <dbReference type="ARBA" id="ARBA00004922"/>
    </source>
</evidence>
<dbReference type="GO" id="GO:0016758">
    <property type="term" value="F:hexosyltransferase activity"/>
    <property type="evidence" value="ECO:0007669"/>
    <property type="project" value="InterPro"/>
</dbReference>
<dbReference type="AlphaFoldDB" id="A0A8J3MQV4"/>
<evidence type="ECO:0000256" key="9">
    <source>
        <dbReference type="SAM" id="Phobius"/>
    </source>
</evidence>
<evidence type="ECO:0000256" key="4">
    <source>
        <dbReference type="ARBA" id="ARBA00022679"/>
    </source>
</evidence>
<dbReference type="RefSeq" id="WP_220194629.1">
    <property type="nucleotide sequence ID" value="NZ_BNJF01000001.1"/>
</dbReference>
<accession>A0A8J3MQV4</accession>
<feature type="transmembrane region" description="Helical" evidence="9">
    <location>
        <begin position="260"/>
        <end position="293"/>
    </location>
</feature>
<gene>
    <name evidence="10" type="ORF">KSX_34450</name>
</gene>
<evidence type="ECO:0000313" key="11">
    <source>
        <dbReference type="Proteomes" id="UP000612362"/>
    </source>
</evidence>
<evidence type="ECO:0000256" key="1">
    <source>
        <dbReference type="ARBA" id="ARBA00004477"/>
    </source>
</evidence>
<keyword evidence="6" id="KW-0256">Endoplasmic reticulum</keyword>
<feature type="transmembrane region" description="Helical" evidence="9">
    <location>
        <begin position="59"/>
        <end position="80"/>
    </location>
</feature>
<feature type="transmembrane region" description="Helical" evidence="9">
    <location>
        <begin position="433"/>
        <end position="453"/>
    </location>
</feature>
<evidence type="ECO:0000256" key="3">
    <source>
        <dbReference type="ARBA" id="ARBA00022676"/>
    </source>
</evidence>
<dbReference type="EMBL" id="BNJF01000001">
    <property type="protein sequence ID" value="GHO45282.1"/>
    <property type="molecule type" value="Genomic_DNA"/>
</dbReference>
<keyword evidence="5 9" id="KW-0812">Transmembrane</keyword>
<evidence type="ECO:0000256" key="6">
    <source>
        <dbReference type="ARBA" id="ARBA00022824"/>
    </source>
</evidence>
<keyword evidence="8 9" id="KW-0472">Membrane</keyword>
<feature type="transmembrane region" description="Helical" evidence="9">
    <location>
        <begin position="101"/>
        <end position="128"/>
    </location>
</feature>
<keyword evidence="11" id="KW-1185">Reference proteome</keyword>
<protein>
    <recommendedName>
        <fullName evidence="12">DUF2029 domain-containing protein</fullName>
    </recommendedName>
</protein>
<feature type="transmembrane region" description="Helical" evidence="9">
    <location>
        <begin position="299"/>
        <end position="323"/>
    </location>
</feature>
<dbReference type="InterPro" id="IPR004856">
    <property type="entry name" value="Glyco_trans_ALG6/ALG8"/>
</dbReference>
<feature type="transmembrane region" description="Helical" evidence="9">
    <location>
        <begin position="235"/>
        <end position="253"/>
    </location>
</feature>
<keyword evidence="7 9" id="KW-1133">Transmembrane helix</keyword>
<dbReference type="UniPathway" id="UPA00378"/>
<keyword evidence="4" id="KW-0808">Transferase</keyword>
<evidence type="ECO:0000256" key="7">
    <source>
        <dbReference type="ARBA" id="ARBA00022989"/>
    </source>
</evidence>
<evidence type="ECO:0000256" key="8">
    <source>
        <dbReference type="ARBA" id="ARBA00023136"/>
    </source>
</evidence>
<evidence type="ECO:0000256" key="5">
    <source>
        <dbReference type="ARBA" id="ARBA00022692"/>
    </source>
</evidence>
<organism evidence="10 11">
    <name type="scientific">Ktedonospora formicarum</name>
    <dbReference type="NCBI Taxonomy" id="2778364"/>
    <lineage>
        <taxon>Bacteria</taxon>
        <taxon>Bacillati</taxon>
        <taxon>Chloroflexota</taxon>
        <taxon>Ktedonobacteria</taxon>
        <taxon>Ktedonobacterales</taxon>
        <taxon>Ktedonobacteraceae</taxon>
        <taxon>Ktedonospora</taxon>
    </lineage>
</organism>
<reference evidence="10" key="1">
    <citation type="submission" date="2020-10" db="EMBL/GenBank/DDBJ databases">
        <title>Taxonomic study of unclassified bacteria belonging to the class Ktedonobacteria.</title>
        <authorList>
            <person name="Yabe S."/>
            <person name="Wang C.M."/>
            <person name="Zheng Y."/>
            <person name="Sakai Y."/>
            <person name="Cavaletti L."/>
            <person name="Monciardini P."/>
            <person name="Donadio S."/>
        </authorList>
    </citation>
    <scope>NUCLEOTIDE SEQUENCE</scope>
    <source>
        <strain evidence="10">SOSP1-1</strain>
    </source>
</reference>
<dbReference type="Proteomes" id="UP000612362">
    <property type="component" value="Unassembled WGS sequence"/>
</dbReference>
<evidence type="ECO:0000313" key="10">
    <source>
        <dbReference type="EMBL" id="GHO45282.1"/>
    </source>
</evidence>
<evidence type="ECO:0008006" key="12">
    <source>
        <dbReference type="Google" id="ProtNLM"/>
    </source>
</evidence>
<keyword evidence="3" id="KW-0328">Glycosyltransferase</keyword>
<proteinExistence type="predicted"/>
<name>A0A8J3MQV4_9CHLR</name>
<comment type="caution">
    <text evidence="10">The sequence shown here is derived from an EMBL/GenBank/DDBJ whole genome shotgun (WGS) entry which is preliminary data.</text>
</comment>